<dbReference type="InterPro" id="IPR048052">
    <property type="entry name" value="FM1-like"/>
</dbReference>
<evidence type="ECO:0000313" key="10">
    <source>
        <dbReference type="EMBL" id="EST89887.1"/>
    </source>
</evidence>
<dbReference type="Gene3D" id="2.60.40.10">
    <property type="entry name" value="Immunoglobulins"/>
    <property type="match status" value="2"/>
</dbReference>
<evidence type="ECO:0000313" key="11">
    <source>
        <dbReference type="Proteomes" id="UP000018126"/>
    </source>
</evidence>
<dbReference type="NCBIfam" id="TIGR01167">
    <property type="entry name" value="LPXTG_anchor"/>
    <property type="match status" value="1"/>
</dbReference>
<keyword evidence="4" id="KW-0572">Peptidoglycan-anchor</keyword>
<evidence type="ECO:0000256" key="6">
    <source>
        <dbReference type="SAM" id="SignalP"/>
    </source>
</evidence>
<dbReference type="InterPro" id="IPR026466">
    <property type="entry name" value="Fim_isopep_form_D2_dom"/>
</dbReference>
<dbReference type="eggNOG" id="COG4932">
    <property type="taxonomic scope" value="Bacteria"/>
</dbReference>
<feature type="domain" description="Gram-positive cocci surface proteins LPxTG" evidence="7">
    <location>
        <begin position="463"/>
        <end position="499"/>
    </location>
</feature>
<dbReference type="InterPro" id="IPR032364">
    <property type="entry name" value="GramPos_pilinD1_N"/>
</dbReference>
<evidence type="ECO:0008006" key="12">
    <source>
        <dbReference type="Google" id="ProtNLM"/>
    </source>
</evidence>
<dbReference type="PATRIC" id="fig|1408226.3.peg.963"/>
<dbReference type="Pfam" id="PF16555">
    <property type="entry name" value="GramPos_pilinD1"/>
    <property type="match status" value="1"/>
</dbReference>
<protein>
    <recommendedName>
        <fullName evidence="12">Fimbrial isopeptide formation D2 domain-containing protein</fullName>
    </recommendedName>
</protein>
<keyword evidence="5" id="KW-1133">Transmembrane helix</keyword>
<evidence type="ECO:0000256" key="2">
    <source>
        <dbReference type="ARBA" id="ARBA00022525"/>
    </source>
</evidence>
<comment type="caution">
    <text evidence="10">The sequence shown here is derived from an EMBL/GenBank/DDBJ whole genome shotgun (WGS) entry which is preliminary data.</text>
</comment>
<dbReference type="InterPro" id="IPR008966">
    <property type="entry name" value="Adhesion_dom_sf"/>
</dbReference>
<dbReference type="Pfam" id="PF17802">
    <property type="entry name" value="SpaA"/>
    <property type="match status" value="1"/>
</dbReference>
<keyword evidence="1" id="KW-0134">Cell wall</keyword>
<accession>V6Q560</accession>
<dbReference type="Gene3D" id="2.60.40.740">
    <property type="match status" value="1"/>
</dbReference>
<proteinExistence type="predicted"/>
<dbReference type="InterPro" id="IPR013783">
    <property type="entry name" value="Ig-like_fold"/>
</dbReference>
<keyword evidence="3 6" id="KW-0732">Signal</keyword>
<evidence type="ECO:0000259" key="9">
    <source>
        <dbReference type="Pfam" id="PF17802"/>
    </source>
</evidence>
<evidence type="ECO:0000259" key="8">
    <source>
        <dbReference type="Pfam" id="PF16555"/>
    </source>
</evidence>
<feature type="chain" id="PRO_5004750083" description="Fimbrial isopeptide formation D2 domain-containing protein" evidence="6">
    <location>
        <begin position="30"/>
        <end position="503"/>
    </location>
</feature>
<dbReference type="Proteomes" id="UP000018126">
    <property type="component" value="Unassembled WGS sequence"/>
</dbReference>
<keyword evidence="5" id="KW-0472">Membrane</keyword>
<keyword evidence="5" id="KW-0812">Transmembrane</keyword>
<dbReference type="NCBIfam" id="TIGR04226">
    <property type="entry name" value="RrgB_K2N_iso_D2"/>
    <property type="match status" value="1"/>
</dbReference>
<reference evidence="10 11" key="1">
    <citation type="journal article" date="2013" name="Genome Announc.">
        <title>High-Quality Draft Genome Sequence of Vagococcus lutrae Strain LBD1, Isolated from the Largemouth Bass Micropterus salmoides.</title>
        <authorList>
            <person name="Lebreton F."/>
            <person name="Valentino M.D."/>
            <person name="Duncan L.B."/>
            <person name="Zeng Q."/>
            <person name="Manson McGuire A."/>
            <person name="Earl A.M."/>
            <person name="Gilmore M.S."/>
        </authorList>
    </citation>
    <scope>NUCLEOTIDE SEQUENCE [LARGE SCALE GENOMIC DNA]</scope>
    <source>
        <strain evidence="10 11">LBD1</strain>
    </source>
</reference>
<name>V6Q560_9ENTE</name>
<evidence type="ECO:0000259" key="7">
    <source>
        <dbReference type="Pfam" id="PF00746"/>
    </source>
</evidence>
<feature type="domain" description="Gram-positive pilin subunit D1 N-terminal" evidence="8">
    <location>
        <begin position="36"/>
        <end position="197"/>
    </location>
</feature>
<feature type="signal peptide" evidence="6">
    <location>
        <begin position="1"/>
        <end position="29"/>
    </location>
</feature>
<evidence type="ECO:0000256" key="1">
    <source>
        <dbReference type="ARBA" id="ARBA00022512"/>
    </source>
</evidence>
<dbReference type="InterPro" id="IPR041033">
    <property type="entry name" value="SpaA_PFL_dom_1"/>
</dbReference>
<dbReference type="STRING" id="1408226.T233_00993"/>
<feature type="transmembrane region" description="Helical" evidence="5">
    <location>
        <begin position="473"/>
        <end position="494"/>
    </location>
</feature>
<keyword evidence="11" id="KW-1185">Reference proteome</keyword>
<dbReference type="NCBIfam" id="NF033902">
    <property type="entry name" value="iso_D2_wall_anc"/>
    <property type="match status" value="1"/>
</dbReference>
<keyword evidence="2" id="KW-0964">Secreted</keyword>
<feature type="domain" description="SpaA-like prealbumin fold" evidence="9">
    <location>
        <begin position="354"/>
        <end position="455"/>
    </location>
</feature>
<evidence type="ECO:0000256" key="4">
    <source>
        <dbReference type="ARBA" id="ARBA00023088"/>
    </source>
</evidence>
<dbReference type="RefSeq" id="WP_023606321.1">
    <property type="nucleotide sequence ID" value="NZ_AYSH01000013.1"/>
</dbReference>
<dbReference type="SUPFAM" id="SSF49401">
    <property type="entry name" value="Bacterial adhesins"/>
    <property type="match status" value="1"/>
</dbReference>
<dbReference type="EMBL" id="AYSH01000013">
    <property type="protein sequence ID" value="EST89887.1"/>
    <property type="molecule type" value="Genomic_DNA"/>
</dbReference>
<sequence length="503" mass="55205">MKKILKTLTASFVAMLVLPLLTGAVSVKAAEPEEATETNITLHKRVFKEGKTPENKLNTGLEDNDFGGEPLSGVEFTMYNITDIYHGMLAETPGEVAAAQKSVIEQIQKTAIDTPDKLDLQSKSITTQVTQENGQATFGNVAMKQGEKDAVYLFLETKTPNTPTITKIAAPIVLAMPIYKNDNKELNRDIHVYPKNESAENKKEMTNEGLTEVELNGVKYPNVTTGDTLSYKLTINVPTNITHESTTGYAIKDTPSEGLEYLPGTIKIDGLTLGEDYTVKEVENGFEINFILNEKVKSYAGKKLYVTYDMKLTAEVKPDEKHENNASVIVSNGPEDETTTEITPPPAVVTGGKKFVKQDAHNENPLEGAEFVVKQNDTYAKFYDDLSSTGEYVFEKWVDNVDDATKVVSNTQGGFSVKGLLDGDYQLEETKAPSDKYVKLKEDVNFSVEHGEYGTAKLQEIKNTPKGILPSTGGTGIIAFLVLGSAMMLGAFAWSRKHKELNV</sequence>
<organism evidence="10 11">
    <name type="scientific">Vagococcus lutrae LBD1</name>
    <dbReference type="NCBI Taxonomy" id="1408226"/>
    <lineage>
        <taxon>Bacteria</taxon>
        <taxon>Bacillati</taxon>
        <taxon>Bacillota</taxon>
        <taxon>Bacilli</taxon>
        <taxon>Lactobacillales</taxon>
        <taxon>Enterococcaceae</taxon>
        <taxon>Vagococcus</taxon>
    </lineage>
</organism>
<gene>
    <name evidence="10" type="ORF">T233_00993</name>
</gene>
<dbReference type="Pfam" id="PF00746">
    <property type="entry name" value="Gram_pos_anchor"/>
    <property type="match status" value="1"/>
</dbReference>
<dbReference type="InterPro" id="IPR019931">
    <property type="entry name" value="LPXTG_anchor"/>
</dbReference>
<dbReference type="AlphaFoldDB" id="V6Q560"/>
<evidence type="ECO:0000256" key="5">
    <source>
        <dbReference type="SAM" id="Phobius"/>
    </source>
</evidence>
<evidence type="ECO:0000256" key="3">
    <source>
        <dbReference type="ARBA" id="ARBA00022729"/>
    </source>
</evidence>